<dbReference type="Gene3D" id="3.20.20.70">
    <property type="entry name" value="Aldolase class I"/>
    <property type="match status" value="1"/>
</dbReference>
<evidence type="ECO:0000313" key="18">
    <source>
        <dbReference type="Proteomes" id="UP001177258"/>
    </source>
</evidence>
<evidence type="ECO:0000313" key="19">
    <source>
        <dbReference type="Proteomes" id="UP001240777"/>
    </source>
</evidence>
<dbReference type="CDD" id="cd04738">
    <property type="entry name" value="DHOD_2_like"/>
    <property type="match status" value="1"/>
</dbReference>
<dbReference type="GO" id="GO:0005886">
    <property type="term" value="C:plasma membrane"/>
    <property type="evidence" value="ECO:0007669"/>
    <property type="project" value="TreeGrafter"/>
</dbReference>
<reference evidence="17 19" key="1">
    <citation type="submission" date="2023-07" db="EMBL/GenBank/DDBJ databases">
        <title>Unpublished Manusciprt.</title>
        <authorList>
            <person name="Aydin F."/>
            <person name="Tarhane S."/>
            <person name="Saticioglu I.B."/>
            <person name="Karakaya E."/>
            <person name="Abay S."/>
            <person name="Guran O."/>
            <person name="Bozkurt E."/>
            <person name="Uzum N."/>
            <person name="Olgun K."/>
            <person name="Jablonski D."/>
        </authorList>
    </citation>
    <scope>NUCLEOTIDE SEQUENCE</scope>
    <source>
        <strain evidence="19">faydin-H75</strain>
        <strain evidence="17">Faydin-H76</strain>
    </source>
</reference>
<evidence type="ECO:0000256" key="6">
    <source>
        <dbReference type="ARBA" id="ARBA00012791"/>
    </source>
</evidence>
<evidence type="ECO:0000256" key="8">
    <source>
        <dbReference type="ARBA" id="ARBA00022630"/>
    </source>
</evidence>
<keyword evidence="12" id="KW-0472">Membrane</keyword>
<evidence type="ECO:0000256" key="10">
    <source>
        <dbReference type="ARBA" id="ARBA00022975"/>
    </source>
</evidence>
<dbReference type="PANTHER" id="PTHR48109">
    <property type="entry name" value="DIHYDROOROTATE DEHYDROGENASE (QUINONE), MITOCHONDRIAL-RELATED"/>
    <property type="match status" value="1"/>
</dbReference>
<protein>
    <recommendedName>
        <fullName evidence="7 14">Dihydroorotate dehydrogenase (quinone)</fullName>
        <ecNumber evidence="6 14">1.3.5.2</ecNumber>
    </recommendedName>
</protein>
<dbReference type="GO" id="GO:0006222">
    <property type="term" value="P:UMP biosynthetic process"/>
    <property type="evidence" value="ECO:0007669"/>
    <property type="project" value="InterPro"/>
</dbReference>
<name>A0AA90PLI0_9HELI</name>
<reference evidence="16 18" key="3">
    <citation type="journal article" date="2024" name="Syst. Appl. Microbiol.">
        <title>Helicobacter cappadocius sp. nov., from lizards: The first psychrotrophic Helicobacter species.</title>
        <authorList>
            <person name="Aydin F."/>
            <person name="Tarhane S."/>
            <person name="Karakaya E."/>
            <person name="Abay S."/>
            <person name="Kayman T."/>
            <person name="Guran O."/>
            <person name="Bozkurt E."/>
            <person name="Uzum N."/>
            <person name="Avci A."/>
            <person name="Olgun K."/>
            <person name="Jablonski D."/>
            <person name="Guran C."/>
            <person name="Burcin Saticioglu I."/>
        </authorList>
    </citation>
    <scope>NUCLEOTIDE SEQUENCE [LARGE SCALE GENOMIC DNA]</scope>
    <source>
        <strain evidence="16">Faydin-H75</strain>
        <strain evidence="18">faydin-H76</strain>
    </source>
</reference>
<comment type="similarity">
    <text evidence="5">Belongs to the dihydroorotate dehydrogenase family. Type 2 subfamily.</text>
</comment>
<comment type="subcellular location">
    <subcellularLocation>
        <location evidence="3">Membrane</location>
    </subcellularLocation>
</comment>
<dbReference type="GO" id="GO:0006207">
    <property type="term" value="P:'de novo' pyrimidine nucleobase biosynthetic process"/>
    <property type="evidence" value="ECO:0007669"/>
    <property type="project" value="UniProtKB-UniRule"/>
</dbReference>
<dbReference type="InterPro" id="IPR050074">
    <property type="entry name" value="DHO_dehydrogenase"/>
</dbReference>
<dbReference type="InterPro" id="IPR005720">
    <property type="entry name" value="Dihydroorotate_DH_cat"/>
</dbReference>
<evidence type="ECO:0000256" key="5">
    <source>
        <dbReference type="ARBA" id="ARBA00005359"/>
    </source>
</evidence>
<comment type="pathway">
    <text evidence="4">Pyrimidine metabolism; UMP biosynthesis via de novo pathway; orotate from (S)-dihydroorotate (quinone route): step 1/1.</text>
</comment>
<evidence type="ECO:0000259" key="15">
    <source>
        <dbReference type="Pfam" id="PF01180"/>
    </source>
</evidence>
<dbReference type="InterPro" id="IPR001295">
    <property type="entry name" value="Dihydroorotate_DH_CS"/>
</dbReference>
<accession>A0AA90PLI0</accession>
<evidence type="ECO:0000256" key="1">
    <source>
        <dbReference type="ARBA" id="ARBA00001917"/>
    </source>
</evidence>
<dbReference type="GO" id="GO:0106430">
    <property type="term" value="F:dihydroorotate dehydrogenase (quinone) activity"/>
    <property type="evidence" value="ECO:0007669"/>
    <property type="project" value="UniProtKB-EC"/>
</dbReference>
<comment type="caution">
    <text evidence="17">The sequence shown here is derived from an EMBL/GenBank/DDBJ whole genome shotgun (WGS) entry which is preliminary data.</text>
</comment>
<comment type="cofactor">
    <cofactor evidence="1">
        <name>FMN</name>
        <dbReference type="ChEBI" id="CHEBI:58210"/>
    </cofactor>
</comment>
<evidence type="ECO:0000256" key="14">
    <source>
        <dbReference type="NCBIfam" id="TIGR01036"/>
    </source>
</evidence>
<feature type="domain" description="Dihydroorotate dehydrogenase catalytic" evidence="15">
    <location>
        <begin position="51"/>
        <end position="335"/>
    </location>
</feature>
<keyword evidence="9" id="KW-0288">FMN</keyword>
<dbReference type="NCBIfam" id="NF003652">
    <property type="entry name" value="PRK05286.2-5"/>
    <property type="match status" value="1"/>
</dbReference>
<keyword evidence="19" id="KW-1185">Reference proteome</keyword>
<dbReference type="EMBL" id="JAUPEV010000008">
    <property type="protein sequence ID" value="MDO7253372.1"/>
    <property type="molecule type" value="Genomic_DNA"/>
</dbReference>
<evidence type="ECO:0000256" key="12">
    <source>
        <dbReference type="ARBA" id="ARBA00023136"/>
    </source>
</evidence>
<dbReference type="SUPFAM" id="SSF51395">
    <property type="entry name" value="FMN-linked oxidoreductases"/>
    <property type="match status" value="1"/>
</dbReference>
<dbReference type="InterPro" id="IPR005719">
    <property type="entry name" value="Dihydroorotate_DH_2"/>
</dbReference>
<evidence type="ECO:0000313" key="17">
    <source>
        <dbReference type="EMBL" id="MDP2539364.1"/>
    </source>
</evidence>
<dbReference type="RefSeq" id="WP_305517218.1">
    <property type="nucleotide sequence ID" value="NZ_JAUPEV010000008.1"/>
</dbReference>
<organism evidence="17 18">
    <name type="scientific">Helicobacter cappadocius</name>
    <dbReference type="NCBI Taxonomy" id="3063998"/>
    <lineage>
        <taxon>Bacteria</taxon>
        <taxon>Pseudomonadati</taxon>
        <taxon>Campylobacterota</taxon>
        <taxon>Epsilonproteobacteria</taxon>
        <taxon>Campylobacterales</taxon>
        <taxon>Helicobacteraceae</taxon>
        <taxon>Helicobacter</taxon>
    </lineage>
</organism>
<dbReference type="PROSITE" id="PS00911">
    <property type="entry name" value="DHODEHASE_1"/>
    <property type="match status" value="1"/>
</dbReference>
<evidence type="ECO:0000256" key="3">
    <source>
        <dbReference type="ARBA" id="ARBA00004370"/>
    </source>
</evidence>
<dbReference type="NCBIfam" id="TIGR01036">
    <property type="entry name" value="pyrD_sub2"/>
    <property type="match status" value="1"/>
</dbReference>
<dbReference type="NCBIfam" id="NF003649">
    <property type="entry name" value="PRK05286.2-2"/>
    <property type="match status" value="1"/>
</dbReference>
<keyword evidence="10" id="KW-0665">Pyrimidine biosynthesis</keyword>
<dbReference type="PIRSF" id="PIRSF000164">
    <property type="entry name" value="DHO_oxidase"/>
    <property type="match status" value="1"/>
</dbReference>
<dbReference type="InterPro" id="IPR013785">
    <property type="entry name" value="Aldolase_TIM"/>
</dbReference>
<keyword evidence="8" id="KW-0285">Flavoprotein</keyword>
<evidence type="ECO:0000256" key="13">
    <source>
        <dbReference type="ARBA" id="ARBA00048639"/>
    </source>
</evidence>
<dbReference type="EMBL" id="JAUYZK010000008">
    <property type="protein sequence ID" value="MDP2539364.1"/>
    <property type="molecule type" value="Genomic_DNA"/>
</dbReference>
<dbReference type="AlphaFoldDB" id="A0AA90PLI0"/>
<keyword evidence="11 17" id="KW-0560">Oxidoreductase</keyword>
<reference evidence="16" key="2">
    <citation type="submission" date="2023-07" db="EMBL/GenBank/DDBJ databases">
        <authorList>
            <person name="Aydin F."/>
            <person name="Tarhane S."/>
            <person name="Saticioglu I.B."/>
            <person name="Karakaya E."/>
            <person name="Abay S."/>
            <person name="Guran O."/>
            <person name="Bozkurt E."/>
            <person name="Uzum N."/>
            <person name="Olgun K."/>
            <person name="Jablonski D."/>
        </authorList>
    </citation>
    <scope>NUCLEOTIDE SEQUENCE</scope>
    <source>
        <strain evidence="16">Faydin-H75</strain>
    </source>
</reference>
<dbReference type="PROSITE" id="PS00912">
    <property type="entry name" value="DHODEHASE_2"/>
    <property type="match status" value="1"/>
</dbReference>
<evidence type="ECO:0000313" key="16">
    <source>
        <dbReference type="EMBL" id="MDO7253372.1"/>
    </source>
</evidence>
<evidence type="ECO:0000256" key="11">
    <source>
        <dbReference type="ARBA" id="ARBA00023002"/>
    </source>
</evidence>
<comment type="function">
    <text evidence="2">Catalyzes the conversion of dihydroorotate to orotate with quinone as electron acceptor.</text>
</comment>
<gene>
    <name evidence="16" type="ORF">Q5I04_05545</name>
    <name evidence="17" type="ORF">Q5I06_06220</name>
</gene>
<evidence type="ECO:0000256" key="9">
    <source>
        <dbReference type="ARBA" id="ARBA00022643"/>
    </source>
</evidence>
<sequence>MSAYKSIRNVLFKIEPENIHNALESVLQALGSVNIIQDILAKNFCYSNEILKNEICGLDFYNPIGLAAGFDKNATMIKALSCFGFGFLEIGTVTKTSQKGNPKPRLFRFKEEQSIQNAMGFNNDGSQKVSSRISKIYPYALPIGINLGKNKNISEENALKNYEDVLKDFLDMGDYYVFNLSSPNTPNLRDLQNVNFVQELFLMAKSHTNKPVFLKISPDMEIDEMLKVCEMAIQKGADGIIATNTTIDYSTLSAPKSIGGISGNALRIKSRAIFEELSRAFFEKTTLISVGGIDDAQEAYRRIKMGASLVQIYTGFVFKGPSLCKNINSQIQEYLIEDGFLSIKDAIGVDLK</sequence>
<dbReference type="Proteomes" id="UP001177258">
    <property type="component" value="Unassembled WGS sequence"/>
</dbReference>
<proteinExistence type="inferred from homology"/>
<evidence type="ECO:0000256" key="4">
    <source>
        <dbReference type="ARBA" id="ARBA00005161"/>
    </source>
</evidence>
<dbReference type="InterPro" id="IPR012135">
    <property type="entry name" value="Dihydroorotate_DH_1_2"/>
</dbReference>
<dbReference type="Pfam" id="PF01180">
    <property type="entry name" value="DHO_dh"/>
    <property type="match status" value="1"/>
</dbReference>
<dbReference type="Proteomes" id="UP001240777">
    <property type="component" value="Unassembled WGS sequence"/>
</dbReference>
<dbReference type="GO" id="GO:0005737">
    <property type="term" value="C:cytoplasm"/>
    <property type="evidence" value="ECO:0007669"/>
    <property type="project" value="InterPro"/>
</dbReference>
<comment type="catalytic activity">
    <reaction evidence="13">
        <text>(S)-dihydroorotate + a quinone = orotate + a quinol</text>
        <dbReference type="Rhea" id="RHEA:30187"/>
        <dbReference type="ChEBI" id="CHEBI:24646"/>
        <dbReference type="ChEBI" id="CHEBI:30839"/>
        <dbReference type="ChEBI" id="CHEBI:30864"/>
        <dbReference type="ChEBI" id="CHEBI:132124"/>
        <dbReference type="EC" id="1.3.5.2"/>
    </reaction>
</comment>
<dbReference type="PANTHER" id="PTHR48109:SF4">
    <property type="entry name" value="DIHYDROOROTATE DEHYDROGENASE (QUINONE), MITOCHONDRIAL"/>
    <property type="match status" value="1"/>
</dbReference>
<evidence type="ECO:0000256" key="2">
    <source>
        <dbReference type="ARBA" id="ARBA00003125"/>
    </source>
</evidence>
<dbReference type="EC" id="1.3.5.2" evidence="6 14"/>
<evidence type="ECO:0000256" key="7">
    <source>
        <dbReference type="ARBA" id="ARBA00018366"/>
    </source>
</evidence>